<feature type="compositionally biased region" description="Pro residues" evidence="2">
    <location>
        <begin position="233"/>
        <end position="248"/>
    </location>
</feature>
<dbReference type="PROSITE" id="PS50177">
    <property type="entry name" value="NTF2_DOMAIN"/>
    <property type="match status" value="1"/>
</dbReference>
<comment type="caution">
    <text evidence="4">The sequence shown here is derived from an EMBL/GenBank/DDBJ whole genome shotgun (WGS) entry which is preliminary data.</text>
</comment>
<dbReference type="GO" id="GO:0016579">
    <property type="term" value="P:protein deubiquitination"/>
    <property type="evidence" value="ECO:0007669"/>
    <property type="project" value="TreeGrafter"/>
</dbReference>
<proteinExistence type="predicted"/>
<keyword evidence="1" id="KW-0694">RNA-binding</keyword>
<dbReference type="InterPro" id="IPR002075">
    <property type="entry name" value="NTF2_dom"/>
</dbReference>
<dbReference type="PANTHER" id="PTHR10693:SF20">
    <property type="entry name" value="AT27578P"/>
    <property type="match status" value="1"/>
</dbReference>
<dbReference type="PANTHER" id="PTHR10693">
    <property type="entry name" value="RAS GTPASE-ACTIVATING PROTEIN-BINDING PROTEIN"/>
    <property type="match status" value="1"/>
</dbReference>
<feature type="compositionally biased region" description="Low complexity" evidence="2">
    <location>
        <begin position="249"/>
        <end position="263"/>
    </location>
</feature>
<dbReference type="Gene3D" id="3.30.70.330">
    <property type="match status" value="1"/>
</dbReference>
<dbReference type="FunFam" id="3.10.450.50:FF:000003">
    <property type="entry name" value="Nuclear transport factor 2 family protein"/>
    <property type="match status" value="1"/>
</dbReference>
<dbReference type="Gene3D" id="3.10.450.50">
    <property type="match status" value="1"/>
</dbReference>
<dbReference type="SUPFAM" id="SSF54427">
    <property type="entry name" value="NTF2-like"/>
    <property type="match status" value="1"/>
</dbReference>
<feature type="compositionally biased region" description="Polar residues" evidence="2">
    <location>
        <begin position="304"/>
        <end position="324"/>
    </location>
</feature>
<reference evidence="4" key="1">
    <citation type="submission" date="2020-11" db="EMBL/GenBank/DDBJ databases">
        <authorList>
            <consortium name="DOE Joint Genome Institute"/>
            <person name="Ahrendt S."/>
            <person name="Riley R."/>
            <person name="Andreopoulos W."/>
            <person name="Labutti K."/>
            <person name="Pangilinan J."/>
            <person name="Ruiz-Duenas F.J."/>
            <person name="Barrasa J.M."/>
            <person name="Sanchez-Garcia M."/>
            <person name="Camarero S."/>
            <person name="Miyauchi S."/>
            <person name="Serrano A."/>
            <person name="Linde D."/>
            <person name="Babiker R."/>
            <person name="Drula E."/>
            <person name="Ayuso-Fernandez I."/>
            <person name="Pacheco R."/>
            <person name="Padilla G."/>
            <person name="Ferreira P."/>
            <person name="Barriuso J."/>
            <person name="Kellner H."/>
            <person name="Castanera R."/>
            <person name="Alfaro M."/>
            <person name="Ramirez L."/>
            <person name="Pisabarro A.G."/>
            <person name="Kuo A."/>
            <person name="Tritt A."/>
            <person name="Lipzen A."/>
            <person name="He G."/>
            <person name="Yan M."/>
            <person name="Ng V."/>
            <person name="Cullen D."/>
            <person name="Martin F."/>
            <person name="Rosso M.-N."/>
            <person name="Henrissat B."/>
            <person name="Hibbett D."/>
            <person name="Martinez A.T."/>
            <person name="Grigoriev I.V."/>
        </authorList>
    </citation>
    <scope>NUCLEOTIDE SEQUENCE</scope>
    <source>
        <strain evidence="4">AH 40177</strain>
    </source>
</reference>
<dbReference type="InterPro" id="IPR039539">
    <property type="entry name" value="Ras_GTPase_bind_prot"/>
</dbReference>
<evidence type="ECO:0000313" key="4">
    <source>
        <dbReference type="EMBL" id="KAF9060162.1"/>
    </source>
</evidence>
<dbReference type="SUPFAM" id="SSF54928">
    <property type="entry name" value="RNA-binding domain, RBD"/>
    <property type="match status" value="1"/>
</dbReference>
<dbReference type="InterPro" id="IPR012677">
    <property type="entry name" value="Nucleotide-bd_a/b_plait_sf"/>
</dbReference>
<dbReference type="GO" id="GO:0034517">
    <property type="term" value="P:ribophagy"/>
    <property type="evidence" value="ECO:0007669"/>
    <property type="project" value="TreeGrafter"/>
</dbReference>
<dbReference type="GO" id="GO:0005829">
    <property type="term" value="C:cytosol"/>
    <property type="evidence" value="ECO:0007669"/>
    <property type="project" value="TreeGrafter"/>
</dbReference>
<organism evidence="4 5">
    <name type="scientific">Rhodocollybia butyracea</name>
    <dbReference type="NCBI Taxonomy" id="206335"/>
    <lineage>
        <taxon>Eukaryota</taxon>
        <taxon>Fungi</taxon>
        <taxon>Dikarya</taxon>
        <taxon>Basidiomycota</taxon>
        <taxon>Agaricomycotina</taxon>
        <taxon>Agaricomycetes</taxon>
        <taxon>Agaricomycetidae</taxon>
        <taxon>Agaricales</taxon>
        <taxon>Marasmiineae</taxon>
        <taxon>Omphalotaceae</taxon>
        <taxon>Rhodocollybia</taxon>
    </lineage>
</organism>
<evidence type="ECO:0000256" key="2">
    <source>
        <dbReference type="SAM" id="MobiDB-lite"/>
    </source>
</evidence>
<feature type="compositionally biased region" description="Gly residues" evidence="2">
    <location>
        <begin position="442"/>
        <end position="458"/>
    </location>
</feature>
<dbReference type="Pfam" id="PF02136">
    <property type="entry name" value="NTF2"/>
    <property type="match status" value="1"/>
</dbReference>
<feature type="region of interest" description="Disordered" evidence="2">
    <location>
        <begin position="223"/>
        <end position="263"/>
    </location>
</feature>
<dbReference type="EMBL" id="JADNRY010000256">
    <property type="protein sequence ID" value="KAF9060162.1"/>
    <property type="molecule type" value="Genomic_DNA"/>
</dbReference>
<dbReference type="InterPro" id="IPR018222">
    <property type="entry name" value="Nuclear_transport_factor_2_euk"/>
</dbReference>
<dbReference type="CDD" id="cd00780">
    <property type="entry name" value="NTF2"/>
    <property type="match status" value="1"/>
</dbReference>
<accession>A0A9P5PCF1</accession>
<dbReference type="AlphaFoldDB" id="A0A9P5PCF1"/>
<feature type="region of interest" description="Disordered" evidence="2">
    <location>
        <begin position="297"/>
        <end position="336"/>
    </location>
</feature>
<gene>
    <name evidence="4" type="ORF">BDP27DRAFT_432200</name>
</gene>
<dbReference type="OrthoDB" id="339151at2759"/>
<dbReference type="InterPro" id="IPR032710">
    <property type="entry name" value="NTF2-like_dom_sf"/>
</dbReference>
<dbReference type="InterPro" id="IPR035979">
    <property type="entry name" value="RBD_domain_sf"/>
</dbReference>
<evidence type="ECO:0000256" key="1">
    <source>
        <dbReference type="ARBA" id="ARBA00022884"/>
    </source>
</evidence>
<feature type="compositionally biased region" description="Low complexity" evidence="2">
    <location>
        <begin position="223"/>
        <end position="232"/>
    </location>
</feature>
<dbReference type="CDD" id="cd00590">
    <property type="entry name" value="RRM_SF"/>
    <property type="match status" value="1"/>
</dbReference>
<name>A0A9P5PCF1_9AGAR</name>
<dbReference type="GO" id="GO:1990904">
    <property type="term" value="C:ribonucleoprotein complex"/>
    <property type="evidence" value="ECO:0007669"/>
    <property type="project" value="TreeGrafter"/>
</dbReference>
<dbReference type="Proteomes" id="UP000772434">
    <property type="component" value="Unassembled WGS sequence"/>
</dbReference>
<keyword evidence="5" id="KW-1185">Reference proteome</keyword>
<feature type="region of interest" description="Disordered" evidence="2">
    <location>
        <begin position="431"/>
        <end position="462"/>
    </location>
</feature>
<feature type="domain" description="NTF2" evidence="3">
    <location>
        <begin position="16"/>
        <end position="132"/>
    </location>
</feature>
<sequence>MTSNGTPHHNAIPSEVGWQFVPQYYNFVNKEPERLHCFYNKRSTFIHGSEGEDGKTCHGQQEIHAQITSLGFQDCNIFIHSVDAQSSADGGIIIQVIGEMSNHSGPWRKFVQTFFLAEQPNGYFVLNDIFRFLKEDSVEGDLADEPEVAAVSSGPVPAAEPAVAPPEFIREPSPPPTPPVEVVEATAPPVEEPPVTVAEIEEPVAVPTPEPVDLVNGHEIERPVTPAPASKSPAPPPADIAPTPPPVAPVAAAPSPSPAPAAAAAAPVPAHVPAAAPVPKTWANLAALNTKKWGNAVAHDSRGSSENIANSSPSVASTSGTQTPVKPAGAPRTPNPAYAAAQSVTTAQCFIKSVTEPISPQALTAALTRFGPLKAPVEIVRNKACAFAEFATVDAAKRAIVVSLPPVAGGEGGIKVDVGGGESLKIIVETKKERGERPVSRGRGGGPPFTGEGRGTGSGSLILGVDSEAPREVLDEVEALGSSAVSHVLGLRDERLKSPLQV</sequence>
<dbReference type="GO" id="GO:1990861">
    <property type="term" value="C:Ubp3-Bre5 deubiquitination complex"/>
    <property type="evidence" value="ECO:0007669"/>
    <property type="project" value="TreeGrafter"/>
</dbReference>
<dbReference type="GO" id="GO:0003729">
    <property type="term" value="F:mRNA binding"/>
    <property type="evidence" value="ECO:0007669"/>
    <property type="project" value="TreeGrafter"/>
</dbReference>
<protein>
    <recommendedName>
        <fullName evidence="3">NTF2 domain-containing protein</fullName>
    </recommendedName>
</protein>
<evidence type="ECO:0000259" key="3">
    <source>
        <dbReference type="PROSITE" id="PS50177"/>
    </source>
</evidence>
<evidence type="ECO:0000313" key="5">
    <source>
        <dbReference type="Proteomes" id="UP000772434"/>
    </source>
</evidence>